<dbReference type="GeneID" id="25903386"/>
<dbReference type="FunFam" id="3.40.50.300:FF:000644">
    <property type="entry name" value="GpmB, Fructose-2,6-bisphosphatase"/>
    <property type="match status" value="1"/>
</dbReference>
<feature type="compositionally biased region" description="Polar residues" evidence="3">
    <location>
        <begin position="1019"/>
        <end position="1032"/>
    </location>
</feature>
<reference evidence="5 6" key="1">
    <citation type="submission" date="2011-02" db="EMBL/GenBank/DDBJ databases">
        <title>The Genome Sequence of Sphaeroforma arctica JP610.</title>
        <authorList>
            <consortium name="The Broad Institute Genome Sequencing Platform"/>
            <person name="Russ C."/>
            <person name="Cuomo C."/>
            <person name="Young S.K."/>
            <person name="Zeng Q."/>
            <person name="Gargeya S."/>
            <person name="Alvarado L."/>
            <person name="Berlin A."/>
            <person name="Chapman S.B."/>
            <person name="Chen Z."/>
            <person name="Freedman E."/>
            <person name="Gellesch M."/>
            <person name="Goldberg J."/>
            <person name="Griggs A."/>
            <person name="Gujja S."/>
            <person name="Heilman E."/>
            <person name="Heiman D."/>
            <person name="Howarth C."/>
            <person name="Mehta T."/>
            <person name="Neiman D."/>
            <person name="Pearson M."/>
            <person name="Roberts A."/>
            <person name="Saif S."/>
            <person name="Shea T."/>
            <person name="Shenoy N."/>
            <person name="Sisk P."/>
            <person name="Stolte C."/>
            <person name="Sykes S."/>
            <person name="White J."/>
            <person name="Yandava C."/>
            <person name="Burger G."/>
            <person name="Gray M.W."/>
            <person name="Holland P.W.H."/>
            <person name="King N."/>
            <person name="Lang F.B.F."/>
            <person name="Roger A.J."/>
            <person name="Ruiz-Trillo I."/>
            <person name="Haas B."/>
            <person name="Nusbaum C."/>
            <person name="Birren B."/>
        </authorList>
    </citation>
    <scope>NUCLEOTIDE SEQUENCE [LARGE SCALE GENOMIC DNA]</scope>
    <source>
        <strain evidence="5 6">JP610</strain>
    </source>
</reference>
<dbReference type="RefSeq" id="XP_014158830.1">
    <property type="nucleotide sequence ID" value="XM_014303355.1"/>
</dbReference>
<feature type="region of interest" description="Disordered" evidence="3">
    <location>
        <begin position="488"/>
        <end position="563"/>
    </location>
</feature>
<dbReference type="GO" id="GO:0005524">
    <property type="term" value="F:ATP binding"/>
    <property type="evidence" value="ECO:0007669"/>
    <property type="project" value="UniProtKB-KW"/>
</dbReference>
<accession>A0A0L0G9I6</accession>
<protein>
    <recommendedName>
        <fullName evidence="4">C2H2-type domain-containing protein</fullName>
    </recommendedName>
</protein>
<dbReference type="CDD" id="cd07067">
    <property type="entry name" value="HP_PGM_like"/>
    <property type="match status" value="1"/>
</dbReference>
<feature type="compositionally biased region" description="Basic and acidic residues" evidence="3">
    <location>
        <begin position="140"/>
        <end position="151"/>
    </location>
</feature>
<dbReference type="InterPro" id="IPR027417">
    <property type="entry name" value="P-loop_NTPase"/>
</dbReference>
<feature type="compositionally biased region" description="Polar residues" evidence="3">
    <location>
        <begin position="111"/>
        <end position="122"/>
    </location>
</feature>
<dbReference type="GO" id="GO:0006003">
    <property type="term" value="P:fructose 2,6-bisphosphate metabolic process"/>
    <property type="evidence" value="ECO:0007669"/>
    <property type="project" value="InterPro"/>
</dbReference>
<evidence type="ECO:0000313" key="6">
    <source>
        <dbReference type="Proteomes" id="UP000054560"/>
    </source>
</evidence>
<evidence type="ECO:0000256" key="2">
    <source>
        <dbReference type="ARBA" id="ARBA00022840"/>
    </source>
</evidence>
<dbReference type="Proteomes" id="UP000054560">
    <property type="component" value="Unassembled WGS sequence"/>
</dbReference>
<sequence>MSNKGTGQYTSTFVHSSPVIREDEELVLSPNRNTSPTWNKRIVPVISAELADTSDEDEEVKGSRSAAETVTSTSNTRPTNTRVKSQVSMPALMYDQQRHSPPMGKRDGSMGQRTYPLSSSVSMECMQPHSISSFSSDGMMHTHGDKDKDSNRSSGNPSPTKTFPTSSSEGKLSDMNVRGSGRFANRNMGMIRTPTLELKKLTDEDKKKSEKQLHDTLTAIKQDIHMQRLSGDKKVVVFMCGLPARGKSFISKKLARYLRWMGYGTEVFNVGNLRRKRKQKEAHSANFFDPNNQNAKDERDRLALDVLDHAIDWLQNENGQVAIHDATNSNVQRRRTVYDVAKTNGNVQVIFIESICNDPLILQNNINLKLQSPDYKDMDPVRARSDFMNRLKNYESAYETLTDTEGDYAYIKVINVGGKIVARNISSFLPGLMCTFLMNMHLQQRPIWLTRHGESVYNMQYRVGGDTKLSPLGRQYGRAFSVFIQEQLGNSQPESPPRSPMLNRRMSPSLETPPSFLDLHARLEEEQSDEPDEPDENGHPSGRRNRSLTLASDEAPPIMAFTPCTSPKRNEVVVWTSGLQRAVETSSYLPPGYNFHQTAMLNEIFAGRCEGMTYGQIMNQLPMEFLARARDKLRYRYPNSGESYIDVVERVRPLVTELERTVAPIIIVGHMASLRAIYAYFMNVPLKQVPYLNFPLHTAVCLSELPFGMKEDVYQWSPKNDGTSVWEYLPNYSVTSDTSDGHILQSVASLGEEYETIDEAEFQKYREKAIADQNHERLEGEEYFNQMVNFLSFDRNTKRTCKWDNCDRQFANHPAFVAHVISDHCSSGGSASKAQEELHAQPQTRPRTQDPEELGPPQNSLRGPDTDVHGSTIATATHLHGAVDSLKSTGGLPQTHTLNMVWEDDLLAPDLPRTAHTQHTSLRTPMHPDSQSHTHIHAHAHSTKPMPVSTPTGISPVVARAISPKPRSHSSTLQRSSSGLGTKVVAPNSHQAQPRTNMPEVSPIHPHTEREPQTHGRAGSNTSTGTRGSAESESAEVRTDISLHLAEGTPESSSERTSCRRTLSGTVQSLRSQQHRTPRVRTSLPQQPVTDPPTYSYRGESFDCDESDCDSGGERERANK</sequence>
<dbReference type="GO" id="GO:0006000">
    <property type="term" value="P:fructose metabolic process"/>
    <property type="evidence" value="ECO:0007669"/>
    <property type="project" value="InterPro"/>
</dbReference>
<organism evidence="5 6">
    <name type="scientific">Sphaeroforma arctica JP610</name>
    <dbReference type="NCBI Taxonomy" id="667725"/>
    <lineage>
        <taxon>Eukaryota</taxon>
        <taxon>Ichthyosporea</taxon>
        <taxon>Ichthyophonida</taxon>
        <taxon>Sphaeroforma</taxon>
    </lineage>
</organism>
<dbReference type="InterPro" id="IPR013078">
    <property type="entry name" value="His_Pase_superF_clade-1"/>
</dbReference>
<evidence type="ECO:0000259" key="4">
    <source>
        <dbReference type="PROSITE" id="PS00028"/>
    </source>
</evidence>
<feature type="compositionally biased region" description="Low complexity" evidence="3">
    <location>
        <begin position="69"/>
        <end position="83"/>
    </location>
</feature>
<dbReference type="Gene3D" id="3.40.50.1240">
    <property type="entry name" value="Phosphoglycerate mutase-like"/>
    <property type="match status" value="1"/>
</dbReference>
<dbReference type="Gene3D" id="3.40.50.300">
    <property type="entry name" value="P-loop containing nucleotide triphosphate hydrolases"/>
    <property type="match status" value="1"/>
</dbReference>
<dbReference type="AlphaFoldDB" id="A0A0L0G9I6"/>
<evidence type="ECO:0000256" key="3">
    <source>
        <dbReference type="SAM" id="MobiDB-lite"/>
    </source>
</evidence>
<feature type="region of interest" description="Disordered" evidence="3">
    <location>
        <begin position="918"/>
        <end position="1120"/>
    </location>
</feature>
<keyword evidence="1" id="KW-0547">Nucleotide-binding</keyword>
<dbReference type="Pfam" id="PF00300">
    <property type="entry name" value="His_Phos_1"/>
    <property type="match status" value="1"/>
</dbReference>
<gene>
    <name evidence="5" type="ORF">SARC_02882</name>
</gene>
<dbReference type="PRINTS" id="PR00991">
    <property type="entry name" value="6PFRUCTKNASE"/>
</dbReference>
<feature type="region of interest" description="Disordered" evidence="3">
    <location>
        <begin position="826"/>
        <end position="871"/>
    </location>
</feature>
<evidence type="ECO:0000256" key="1">
    <source>
        <dbReference type="ARBA" id="ARBA00022741"/>
    </source>
</evidence>
<dbReference type="PANTHER" id="PTHR10606">
    <property type="entry name" value="6-PHOSPHOFRUCTO-2-KINASE/FRUCTOSE-2,6-BISPHOSPHATASE"/>
    <property type="match status" value="1"/>
</dbReference>
<feature type="compositionally biased region" description="Low complexity" evidence="3">
    <location>
        <begin position="969"/>
        <end position="982"/>
    </location>
</feature>
<dbReference type="OrthoDB" id="267323at2759"/>
<dbReference type="SUPFAM" id="SSF53254">
    <property type="entry name" value="Phosphoglycerate mutase-like"/>
    <property type="match status" value="1"/>
</dbReference>
<dbReference type="PROSITE" id="PS00028">
    <property type="entry name" value="ZINC_FINGER_C2H2_1"/>
    <property type="match status" value="1"/>
</dbReference>
<dbReference type="InterPro" id="IPR003094">
    <property type="entry name" value="6Pfruct_kin"/>
</dbReference>
<dbReference type="SUPFAM" id="SSF52540">
    <property type="entry name" value="P-loop containing nucleoside triphosphate hydrolases"/>
    <property type="match status" value="1"/>
</dbReference>
<dbReference type="PANTHER" id="PTHR10606:SF32">
    <property type="entry name" value="6-PHOSPHOFRUCTO-2-KINASE 1"/>
    <property type="match status" value="1"/>
</dbReference>
<evidence type="ECO:0000313" key="5">
    <source>
        <dbReference type="EMBL" id="KNC84928.1"/>
    </source>
</evidence>
<dbReference type="eggNOG" id="KOG0234">
    <property type="taxonomic scope" value="Eukaryota"/>
</dbReference>
<dbReference type="InterPro" id="IPR001345">
    <property type="entry name" value="PG/BPGM_mutase_AS"/>
</dbReference>
<dbReference type="STRING" id="667725.A0A0L0G9I6"/>
<name>A0A0L0G9I6_9EUKA</name>
<dbReference type="EMBL" id="KQ241731">
    <property type="protein sequence ID" value="KNC84928.1"/>
    <property type="molecule type" value="Genomic_DNA"/>
</dbReference>
<proteinExistence type="predicted"/>
<keyword evidence="6" id="KW-1185">Reference proteome</keyword>
<dbReference type="GO" id="GO:0003873">
    <property type="term" value="F:6-phosphofructo-2-kinase activity"/>
    <property type="evidence" value="ECO:0007669"/>
    <property type="project" value="InterPro"/>
</dbReference>
<dbReference type="PROSITE" id="PS00175">
    <property type="entry name" value="PG_MUTASE"/>
    <property type="match status" value="1"/>
</dbReference>
<dbReference type="InterPro" id="IPR029033">
    <property type="entry name" value="His_PPase_superfam"/>
</dbReference>
<feature type="compositionally biased region" description="Acidic residues" evidence="3">
    <location>
        <begin position="1102"/>
        <end position="1111"/>
    </location>
</feature>
<dbReference type="Pfam" id="PF01591">
    <property type="entry name" value="6PF2K"/>
    <property type="match status" value="1"/>
</dbReference>
<feature type="region of interest" description="Disordered" evidence="3">
    <location>
        <begin position="51"/>
        <end position="182"/>
    </location>
</feature>
<dbReference type="SMART" id="SM00855">
    <property type="entry name" value="PGAM"/>
    <property type="match status" value="1"/>
</dbReference>
<feature type="compositionally biased region" description="Low complexity" evidence="3">
    <location>
        <begin position="157"/>
        <end position="168"/>
    </location>
</feature>
<dbReference type="InterPro" id="IPR013079">
    <property type="entry name" value="6Phosfructo_kin"/>
</dbReference>
<feature type="domain" description="C2H2-type" evidence="4">
    <location>
        <begin position="801"/>
        <end position="824"/>
    </location>
</feature>
<feature type="compositionally biased region" description="Acidic residues" evidence="3">
    <location>
        <begin position="526"/>
        <end position="535"/>
    </location>
</feature>
<dbReference type="InterPro" id="IPR013087">
    <property type="entry name" value="Znf_C2H2_type"/>
</dbReference>
<keyword evidence="2" id="KW-0067">ATP-binding</keyword>
<dbReference type="GO" id="GO:0005829">
    <property type="term" value="C:cytosol"/>
    <property type="evidence" value="ECO:0007669"/>
    <property type="project" value="TreeGrafter"/>
</dbReference>